<organism evidence="2 3">
    <name type="scientific">Edaphobacter acidisoli</name>
    <dbReference type="NCBI Taxonomy" id="2040573"/>
    <lineage>
        <taxon>Bacteria</taxon>
        <taxon>Pseudomonadati</taxon>
        <taxon>Acidobacteriota</taxon>
        <taxon>Terriglobia</taxon>
        <taxon>Terriglobales</taxon>
        <taxon>Acidobacteriaceae</taxon>
        <taxon>Edaphobacter</taxon>
    </lineage>
</organism>
<gene>
    <name evidence="2" type="ORF">GCM10011507_16290</name>
</gene>
<name>A0A916RRF0_9BACT</name>
<evidence type="ECO:0000313" key="3">
    <source>
        <dbReference type="Proteomes" id="UP000648801"/>
    </source>
</evidence>
<feature type="region of interest" description="Disordered" evidence="1">
    <location>
        <begin position="1"/>
        <end position="69"/>
    </location>
</feature>
<reference evidence="2" key="1">
    <citation type="journal article" date="2014" name="Int. J. Syst. Evol. Microbiol.">
        <title>Complete genome sequence of Corynebacterium casei LMG S-19264T (=DSM 44701T), isolated from a smear-ripened cheese.</title>
        <authorList>
            <consortium name="US DOE Joint Genome Institute (JGI-PGF)"/>
            <person name="Walter F."/>
            <person name="Albersmeier A."/>
            <person name="Kalinowski J."/>
            <person name="Ruckert C."/>
        </authorList>
    </citation>
    <scope>NUCLEOTIDE SEQUENCE</scope>
    <source>
        <strain evidence="2">CGMCC 1.15447</strain>
    </source>
</reference>
<dbReference type="AlphaFoldDB" id="A0A916RRF0"/>
<reference evidence="2" key="2">
    <citation type="submission" date="2020-09" db="EMBL/GenBank/DDBJ databases">
        <authorList>
            <person name="Sun Q."/>
            <person name="Zhou Y."/>
        </authorList>
    </citation>
    <scope>NUCLEOTIDE SEQUENCE</scope>
    <source>
        <strain evidence="2">CGMCC 1.15447</strain>
    </source>
</reference>
<keyword evidence="3" id="KW-1185">Reference proteome</keyword>
<dbReference type="Proteomes" id="UP000648801">
    <property type="component" value="Unassembled WGS sequence"/>
</dbReference>
<proteinExistence type="predicted"/>
<comment type="caution">
    <text evidence="2">The sequence shown here is derived from an EMBL/GenBank/DDBJ whole genome shotgun (WGS) entry which is preliminary data.</text>
</comment>
<dbReference type="RefSeq" id="WP_188758817.1">
    <property type="nucleotide sequence ID" value="NZ_BMJB01000001.1"/>
</dbReference>
<accession>A0A916RRF0</accession>
<sequence length="69" mass="7872">MPSPQMRRPDEGMSKGAVEEDTFDPRLRLRPQHGSMALQLGHRDQDEMLKDNDTDFPGLDADAEHTGWH</sequence>
<dbReference type="EMBL" id="BMJB01000001">
    <property type="protein sequence ID" value="GGA65440.1"/>
    <property type="molecule type" value="Genomic_DNA"/>
</dbReference>
<evidence type="ECO:0000256" key="1">
    <source>
        <dbReference type="SAM" id="MobiDB-lite"/>
    </source>
</evidence>
<evidence type="ECO:0000313" key="2">
    <source>
        <dbReference type="EMBL" id="GGA65440.1"/>
    </source>
</evidence>
<feature type="compositionally biased region" description="Basic and acidic residues" evidence="1">
    <location>
        <begin position="41"/>
        <end position="53"/>
    </location>
</feature>
<protein>
    <submittedName>
        <fullName evidence="2">Uncharacterized protein</fullName>
    </submittedName>
</protein>